<dbReference type="GeneID" id="47722527"/>
<keyword evidence="2" id="KW-1185">Reference proteome</keyword>
<dbReference type="Proteomes" id="UP000231564">
    <property type="component" value="Chromosome MARIT"/>
</dbReference>
<reference evidence="1 2" key="1">
    <citation type="submission" date="2016-11" db="EMBL/GenBank/DDBJ databases">
        <authorList>
            <person name="Jaros S."/>
            <person name="Januszkiewicz K."/>
            <person name="Wedrychowicz H."/>
        </authorList>
    </citation>
    <scope>NUCLEOTIDE SEQUENCE [LARGE SCALE GENOMIC DNA]</scope>
    <source>
        <strain evidence="1">NCIMB 2154T</strain>
    </source>
</reference>
<dbReference type="KEGG" id="tmar:MARIT_0963"/>
<evidence type="ECO:0000313" key="1">
    <source>
        <dbReference type="EMBL" id="SFZ81131.1"/>
    </source>
</evidence>
<proteinExistence type="predicted"/>
<dbReference type="RefSeq" id="WP_100210904.1">
    <property type="nucleotide sequence ID" value="NZ_CP138495.1"/>
</dbReference>
<protein>
    <submittedName>
        <fullName evidence="1">RNA polymerase ECF-type sigma factor</fullName>
    </submittedName>
</protein>
<gene>
    <name evidence="1" type="ORF">MARIT_0963</name>
</gene>
<accession>A0A2H1E880</accession>
<dbReference type="STRING" id="1349785.GCA_000509405_02026"/>
<dbReference type="AlphaFoldDB" id="A0A2H1E880"/>
<organism evidence="1 2">
    <name type="scientific">Tenacibaculum maritimum NCIMB 2154</name>
    <dbReference type="NCBI Taxonomy" id="1349785"/>
    <lineage>
        <taxon>Bacteria</taxon>
        <taxon>Pseudomonadati</taxon>
        <taxon>Bacteroidota</taxon>
        <taxon>Flavobacteriia</taxon>
        <taxon>Flavobacteriales</taxon>
        <taxon>Flavobacteriaceae</taxon>
        <taxon>Tenacibaculum</taxon>
    </lineage>
</organism>
<dbReference type="OrthoDB" id="1099849at2"/>
<evidence type="ECO:0000313" key="2">
    <source>
        <dbReference type="Proteomes" id="UP000231564"/>
    </source>
</evidence>
<dbReference type="EMBL" id="LT634361">
    <property type="protein sequence ID" value="SFZ81131.1"/>
    <property type="molecule type" value="Genomic_DNA"/>
</dbReference>
<name>A0A2H1E880_9FLAO</name>
<sequence>MSKIKIHEDQKYIKGVASNNSFIIQAIYDKFAPKVINYIKNNGGDSTNAKEIINEVLNIIYNQANTTELELTCPFDGYFFLLCKRKWSSKRSSRVAGQFIFKNKQVKRLVLRTSLFEEKQTLFNTAFNQLSSNCKELLKVYFRSGSLTEVSSILGISYPYAKKKKSQCLGRITELIKISPSYNSLKKHL</sequence>